<evidence type="ECO:0000256" key="1">
    <source>
        <dbReference type="ARBA" id="ARBA00004141"/>
    </source>
</evidence>
<feature type="compositionally biased region" description="Basic and acidic residues" evidence="8">
    <location>
        <begin position="740"/>
        <end position="752"/>
    </location>
</feature>
<feature type="domain" description="ABC transmembrane type-1" evidence="11">
    <location>
        <begin position="799"/>
        <end position="1088"/>
    </location>
</feature>
<keyword evidence="5" id="KW-0067">ATP-binding</keyword>
<dbReference type="InterPro" id="IPR027417">
    <property type="entry name" value="P-loop_NTPase"/>
</dbReference>
<evidence type="ECO:0000256" key="9">
    <source>
        <dbReference type="SAM" id="Phobius"/>
    </source>
</evidence>
<dbReference type="PROSITE" id="PS50929">
    <property type="entry name" value="ABC_TM1F"/>
    <property type="match status" value="2"/>
</dbReference>
<dbReference type="InterPro" id="IPR017871">
    <property type="entry name" value="ABC_transporter-like_CS"/>
</dbReference>
<feature type="domain" description="ABC transporter" evidence="10">
    <location>
        <begin position="1123"/>
        <end position="1378"/>
    </location>
</feature>
<feature type="transmembrane region" description="Helical" evidence="9">
    <location>
        <begin position="941"/>
        <end position="963"/>
    </location>
</feature>
<name>A0ABN7SQT2_OIKDI</name>
<sequence length="1380" mass="151341">MGDAKKVHPSENMAKDGGTEISLKEKEEKLESDFGQDEKKKEEEENKPADMVAYGDLFRYATGKDKLSLLIAIIAAIGTGASMPLMFIIFSQMTDSFTVVGGLGTCFNATAPNATTLPNLYPMPNPTSNPPFVTTNFPDDCKEKTLSDKYCNGPLSSRSFVGVAAFDVNGTIADEFFCMCFDAETCMKVTGIDDESELLDDYVYKALEGTLSILALMRPYAIFYTVFGIGTWLCGWIQTWFLMAQASNQMARIRAKFFDSVLRQDIGFFDTNSAGELNTRLADDIKKISDGMGDKIGITVQSIARFITGFVIAFIYGWKLALVIMSIFPVLMVSAIVMFKVTTSYTEKELDAYATAGGIAEEVLSGIKTVTAFSGQAEELARYNKNLEVAKGVGIKKNVSTGFSLGTLFLVLFSAYGLGFWYGGKLIVGDGYTIGDVMLVFFAMLTGAFSLSAAGNNVEVFAKSRVAAFEIFKLIDRKSPIDPLSDTGKKLDKNAKPEITFKNVSFTYPAREDQQILFNVSFKAEVGKTLALCGQSGSGKSTCIQLIQRFYDAQEGGVYFGGVDIKTLNVKSLREEIGVVSQEPVLFDASIKENIRYGRLDVTDKEIYEAAKMANCFDFIERLPNKWNTQVGEGGATLSGGQKQRVAIARALVRNPKILLLDEATSALDTESEAIVQQALEKASVGRTTIVIAHRLSTIRNADKIIGFAGGRIVEEGTHESLLKKENGVYANLVNMQSFGEDKDKSKEEKSSKKAPQSQKSVVDQKEKSEENEDEDLPQAPWTTILKMNAPEWPFLLCGSIFSAIVGIAQPLFAIIFADILSKVSSLEGEELEAAMAENAIKFVLLGVLNFVGNIGAVSCFGKAGEELTLRIRSKAFEKYLRLHMSYFDDPMNSTGALTTRLSTDASRVQGATGSRMALITQNFFSLGFAFVIAFANIWELTLVCLGFVPIMAGTGFFMMQLFSGKMALKEQKAYENAGKIATEATLNIRTVASLAREKTFYENYMKEVAIPHASAKKKEWLYGMIYGLSQGIIFFAYAATFQFGGYLIESGRLPEDDFDKIYKVLMAVVFGAMSAGQSSAFAPDFGEAKLSALRMIKLFNLPSEIDPTDQSGQRPEKIKGDVDFTNLNFTYPTRPDVKVLKGLTVSVKQGQTLALVGQSGCGKSTCIQLIQRFYNGEGDIKIDGLDVKKWNIQHLRAQIGFVQQEPTLFEKTIKENILYGLPSERGKVNQAYTPHNNATKKTLTEDEMVERACKEANAFNFISDLPSKYETNCGKKGSQLSGGQKQRIAIARALIREPKILLLDEATSALDAESEKIVQDALDKARAGRTCILIAHRLSTVISADVIAVVDNGVIIETGTHDELIKKQGAYYSLINSQL</sequence>
<dbReference type="PROSITE" id="PS50893">
    <property type="entry name" value="ABC_TRANSPORTER_2"/>
    <property type="match status" value="2"/>
</dbReference>
<evidence type="ECO:0000256" key="5">
    <source>
        <dbReference type="ARBA" id="ARBA00022840"/>
    </source>
</evidence>
<feature type="transmembrane region" description="Helical" evidence="9">
    <location>
        <begin position="67"/>
        <end position="90"/>
    </location>
</feature>
<evidence type="ECO:0000256" key="2">
    <source>
        <dbReference type="ARBA" id="ARBA00007577"/>
    </source>
</evidence>
<keyword evidence="6 9" id="KW-1133">Transmembrane helix</keyword>
<dbReference type="CDD" id="cd03249">
    <property type="entry name" value="ABC_MTABC3_MDL1_MDL2"/>
    <property type="match status" value="2"/>
</dbReference>
<feature type="transmembrane region" description="Helical" evidence="9">
    <location>
        <begin position="917"/>
        <end position="935"/>
    </location>
</feature>
<feature type="transmembrane region" description="Helical" evidence="9">
    <location>
        <begin position="322"/>
        <end position="339"/>
    </location>
</feature>
<keyword evidence="3 9" id="KW-0812">Transmembrane</keyword>
<comment type="subcellular location">
    <subcellularLocation>
        <location evidence="1">Membrane</location>
        <topology evidence="1">Multi-pass membrane protein</topology>
    </subcellularLocation>
</comment>
<feature type="transmembrane region" description="Helical" evidence="9">
    <location>
        <begin position="221"/>
        <end position="244"/>
    </location>
</feature>
<evidence type="ECO:0000256" key="3">
    <source>
        <dbReference type="ARBA" id="ARBA00022692"/>
    </source>
</evidence>
<keyword evidence="7 9" id="KW-0472">Membrane</keyword>
<dbReference type="CDD" id="cd18578">
    <property type="entry name" value="ABC_6TM_Pgp_ABCB1_D2_like"/>
    <property type="match status" value="1"/>
</dbReference>
<dbReference type="InterPro" id="IPR036640">
    <property type="entry name" value="ABC1_TM_sf"/>
</dbReference>
<evidence type="ECO:0000256" key="4">
    <source>
        <dbReference type="ARBA" id="ARBA00022741"/>
    </source>
</evidence>
<feature type="transmembrane region" description="Helical" evidence="9">
    <location>
        <begin position="1021"/>
        <end position="1042"/>
    </location>
</feature>
<dbReference type="InterPro" id="IPR039421">
    <property type="entry name" value="Type_1_exporter"/>
</dbReference>
<evidence type="ECO:0000313" key="13">
    <source>
        <dbReference type="Proteomes" id="UP001158576"/>
    </source>
</evidence>
<dbReference type="SMART" id="SM00382">
    <property type="entry name" value="AAA"/>
    <property type="match status" value="2"/>
</dbReference>
<dbReference type="PANTHER" id="PTHR43394">
    <property type="entry name" value="ATP-DEPENDENT PERMEASE MDL1, MITOCHONDRIAL"/>
    <property type="match status" value="1"/>
</dbReference>
<dbReference type="CDD" id="cd18577">
    <property type="entry name" value="ABC_6TM_Pgp_ABCB1_D1_like"/>
    <property type="match status" value="1"/>
</dbReference>
<dbReference type="Gene3D" id="1.20.1560.10">
    <property type="entry name" value="ABC transporter type 1, transmembrane domain"/>
    <property type="match status" value="2"/>
</dbReference>
<keyword evidence="4" id="KW-0547">Nucleotide-binding</keyword>
<feature type="transmembrane region" description="Helical" evidence="9">
    <location>
        <begin position="795"/>
        <end position="820"/>
    </location>
</feature>
<comment type="similarity">
    <text evidence="2">Belongs to the ABC transporter superfamily. ABCB family. Multidrug resistance exporter (TC 3.A.1.201) subfamily.</text>
</comment>
<evidence type="ECO:0000256" key="8">
    <source>
        <dbReference type="SAM" id="MobiDB-lite"/>
    </source>
</evidence>
<feature type="region of interest" description="Disordered" evidence="8">
    <location>
        <begin position="1"/>
        <end position="47"/>
    </location>
</feature>
<dbReference type="SUPFAM" id="SSF52540">
    <property type="entry name" value="P-loop containing nucleoside triphosphate hydrolases"/>
    <property type="match status" value="2"/>
</dbReference>
<evidence type="ECO:0000256" key="6">
    <source>
        <dbReference type="ARBA" id="ARBA00022989"/>
    </source>
</evidence>
<dbReference type="PROSITE" id="PS00211">
    <property type="entry name" value="ABC_TRANSPORTER_1"/>
    <property type="match status" value="2"/>
</dbReference>
<feature type="transmembrane region" description="Helical" evidence="9">
    <location>
        <begin position="434"/>
        <end position="455"/>
    </location>
</feature>
<dbReference type="SUPFAM" id="SSF90123">
    <property type="entry name" value="ABC transporter transmembrane region"/>
    <property type="match status" value="2"/>
</dbReference>
<proteinExistence type="inferred from homology"/>
<feature type="domain" description="ABC transmembrane type-1" evidence="11">
    <location>
        <begin position="196"/>
        <end position="463"/>
    </location>
</feature>
<gene>
    <name evidence="12" type="ORF">OKIOD_LOCUS9907</name>
</gene>
<protein>
    <submittedName>
        <fullName evidence="12">Oidioi.mRNA.OKI2018_I69.chr1.g1142.t1.cds</fullName>
    </submittedName>
</protein>
<feature type="transmembrane region" description="Helical" evidence="9">
    <location>
        <begin position="840"/>
        <end position="861"/>
    </location>
</feature>
<dbReference type="PANTHER" id="PTHR43394:SF27">
    <property type="entry name" value="ATP-DEPENDENT TRANSLOCASE ABCB1-LIKE"/>
    <property type="match status" value="1"/>
</dbReference>
<evidence type="ECO:0000259" key="10">
    <source>
        <dbReference type="PROSITE" id="PS50893"/>
    </source>
</evidence>
<accession>A0ABN7SQT2</accession>
<feature type="domain" description="ABC transporter" evidence="10">
    <location>
        <begin position="499"/>
        <end position="735"/>
    </location>
</feature>
<evidence type="ECO:0000259" key="11">
    <source>
        <dbReference type="PROSITE" id="PS50929"/>
    </source>
</evidence>
<evidence type="ECO:0000313" key="12">
    <source>
        <dbReference type="EMBL" id="CAG5104205.1"/>
    </source>
</evidence>
<dbReference type="Pfam" id="PF00005">
    <property type="entry name" value="ABC_tran"/>
    <property type="match status" value="2"/>
</dbReference>
<dbReference type="InterPro" id="IPR003593">
    <property type="entry name" value="AAA+_ATPase"/>
</dbReference>
<dbReference type="Gene3D" id="3.40.50.300">
    <property type="entry name" value="P-loop containing nucleotide triphosphate hydrolases"/>
    <property type="match status" value="2"/>
</dbReference>
<feature type="region of interest" description="Disordered" evidence="8">
    <location>
        <begin position="740"/>
        <end position="778"/>
    </location>
</feature>
<feature type="transmembrane region" description="Helical" evidence="9">
    <location>
        <begin position="296"/>
        <end position="316"/>
    </location>
</feature>
<dbReference type="InterPro" id="IPR003439">
    <property type="entry name" value="ABC_transporter-like_ATP-bd"/>
</dbReference>
<evidence type="ECO:0000256" key="7">
    <source>
        <dbReference type="ARBA" id="ARBA00023136"/>
    </source>
</evidence>
<dbReference type="EMBL" id="OU015566">
    <property type="protein sequence ID" value="CAG5104205.1"/>
    <property type="molecule type" value="Genomic_DNA"/>
</dbReference>
<reference evidence="12 13" key="1">
    <citation type="submission" date="2021-04" db="EMBL/GenBank/DDBJ databases">
        <authorList>
            <person name="Bliznina A."/>
        </authorList>
    </citation>
    <scope>NUCLEOTIDE SEQUENCE [LARGE SCALE GENOMIC DNA]</scope>
</reference>
<feature type="transmembrane region" description="Helical" evidence="9">
    <location>
        <begin position="403"/>
        <end position="422"/>
    </location>
</feature>
<keyword evidence="13" id="KW-1185">Reference proteome</keyword>
<dbReference type="Pfam" id="PF00664">
    <property type="entry name" value="ABC_membrane"/>
    <property type="match status" value="2"/>
</dbReference>
<organism evidence="12 13">
    <name type="scientific">Oikopleura dioica</name>
    <name type="common">Tunicate</name>
    <dbReference type="NCBI Taxonomy" id="34765"/>
    <lineage>
        <taxon>Eukaryota</taxon>
        <taxon>Metazoa</taxon>
        <taxon>Chordata</taxon>
        <taxon>Tunicata</taxon>
        <taxon>Appendicularia</taxon>
        <taxon>Copelata</taxon>
        <taxon>Oikopleuridae</taxon>
        <taxon>Oikopleura</taxon>
    </lineage>
</organism>
<dbReference type="InterPro" id="IPR011527">
    <property type="entry name" value="ABC1_TM_dom"/>
</dbReference>
<dbReference type="Proteomes" id="UP001158576">
    <property type="component" value="Chromosome 1"/>
</dbReference>